<organism evidence="1 2">
    <name type="scientific">Nemania bipapillata</name>
    <dbReference type="NCBI Taxonomy" id="110536"/>
    <lineage>
        <taxon>Eukaryota</taxon>
        <taxon>Fungi</taxon>
        <taxon>Dikarya</taxon>
        <taxon>Ascomycota</taxon>
        <taxon>Pezizomycotina</taxon>
        <taxon>Sordariomycetes</taxon>
        <taxon>Xylariomycetidae</taxon>
        <taxon>Xylariales</taxon>
        <taxon>Xylariaceae</taxon>
        <taxon>Nemania</taxon>
    </lineage>
</organism>
<comment type="caution">
    <text evidence="1">The sequence shown here is derived from an EMBL/GenBank/DDBJ whole genome shotgun (WGS) entry which is preliminary data.</text>
</comment>
<protein>
    <submittedName>
        <fullName evidence="1">Uncharacterized protein</fullName>
    </submittedName>
</protein>
<dbReference type="EMBL" id="JAPESX010000507">
    <property type="protein sequence ID" value="KAJ8120964.1"/>
    <property type="molecule type" value="Genomic_DNA"/>
</dbReference>
<sequence>MSIPANVALAGATGNLGPAILEQLLKAGFHVTILARQGNTREFPDSVEVRTVDYDSVDSLTTALQGQDAIVSTLGLGALAKQFYLIEAAVKANVKRFIPSEFGPDTTNSKTAALAVSAGKVAVQKALVTEAAGGRISYTYIFTGPLLDWCLAAGLILNADEKSIALYDGGDSPFSTTTLASVGKAVVSVLKNPDETKNRGVYVQDAAPTLTQLKAIAEKITGTVWKGTEVSVENDVLAPALAELEKENPDPSKSILPLAVASIWGKGYGCHFQDLDNEILGLKELTEAEIEALMAATLK</sequence>
<accession>A0ACC2J0I8</accession>
<evidence type="ECO:0000313" key="2">
    <source>
        <dbReference type="Proteomes" id="UP001153334"/>
    </source>
</evidence>
<evidence type="ECO:0000313" key="1">
    <source>
        <dbReference type="EMBL" id="KAJ8120964.1"/>
    </source>
</evidence>
<keyword evidence="2" id="KW-1185">Reference proteome</keyword>
<name>A0ACC2J0I8_9PEZI</name>
<proteinExistence type="predicted"/>
<gene>
    <name evidence="1" type="ORF">ONZ43_g2466</name>
</gene>
<dbReference type="Proteomes" id="UP001153334">
    <property type="component" value="Unassembled WGS sequence"/>
</dbReference>
<reference evidence="1" key="1">
    <citation type="submission" date="2022-11" db="EMBL/GenBank/DDBJ databases">
        <title>Genome Sequence of Nemania bipapillata.</title>
        <authorList>
            <person name="Buettner E."/>
        </authorList>
    </citation>
    <scope>NUCLEOTIDE SEQUENCE</scope>
    <source>
        <strain evidence="1">CP14</strain>
    </source>
</reference>